<organism evidence="3 4">
    <name type="scientific">Myxococcus xanthus (strain DK1622)</name>
    <dbReference type="NCBI Taxonomy" id="246197"/>
    <lineage>
        <taxon>Bacteria</taxon>
        <taxon>Pseudomonadati</taxon>
        <taxon>Myxococcota</taxon>
        <taxon>Myxococcia</taxon>
        <taxon>Myxococcales</taxon>
        <taxon>Cystobacterineae</taxon>
        <taxon>Myxococcaceae</taxon>
        <taxon>Myxococcus</taxon>
    </lineage>
</organism>
<gene>
    <name evidence="3" type="ordered locus">MXAN_2259</name>
</gene>
<evidence type="ECO:0000256" key="2">
    <source>
        <dbReference type="SAM" id="MobiDB-lite"/>
    </source>
</evidence>
<dbReference type="PROSITE" id="PS50005">
    <property type="entry name" value="TPR"/>
    <property type="match status" value="1"/>
</dbReference>
<evidence type="ECO:0000256" key="1">
    <source>
        <dbReference type="PROSITE-ProRule" id="PRU00339"/>
    </source>
</evidence>
<dbReference type="PANTHER" id="PTHR45588">
    <property type="entry name" value="TPR DOMAIN-CONTAINING PROTEIN"/>
    <property type="match status" value="1"/>
</dbReference>
<keyword evidence="1" id="KW-0802">TPR repeat</keyword>
<dbReference type="Gene3D" id="1.25.40.10">
    <property type="entry name" value="Tetratricopeptide repeat domain"/>
    <property type="match status" value="2"/>
</dbReference>
<dbReference type="AlphaFoldDB" id="Q1DA43"/>
<feature type="compositionally biased region" description="Polar residues" evidence="2">
    <location>
        <begin position="1"/>
        <end position="12"/>
    </location>
</feature>
<feature type="repeat" description="TPR" evidence="1">
    <location>
        <begin position="94"/>
        <end position="127"/>
    </location>
</feature>
<dbReference type="eggNOG" id="COG0457">
    <property type="taxonomic scope" value="Bacteria"/>
</dbReference>
<evidence type="ECO:0000313" key="3">
    <source>
        <dbReference type="EMBL" id="ABF87734.1"/>
    </source>
</evidence>
<evidence type="ECO:0000313" key="4">
    <source>
        <dbReference type="Proteomes" id="UP000002402"/>
    </source>
</evidence>
<dbReference type="HOGENOM" id="CLU_011527_1_0_7"/>
<proteinExistence type="predicted"/>
<dbReference type="PANTHER" id="PTHR45588:SF1">
    <property type="entry name" value="WW DOMAIN-CONTAINING PROTEIN"/>
    <property type="match status" value="1"/>
</dbReference>
<accession>Q1DA43</accession>
<dbReference type="InterPro" id="IPR011990">
    <property type="entry name" value="TPR-like_helical_dom_sf"/>
</dbReference>
<dbReference type="EnsemblBacteria" id="ABF87734">
    <property type="protein sequence ID" value="ABF87734"/>
    <property type="gene ID" value="MXAN_2259"/>
</dbReference>
<protein>
    <submittedName>
        <fullName evidence="3">Tetratricopeptide repeat protein</fullName>
    </submittedName>
</protein>
<name>Q1DA43_MYXXD</name>
<keyword evidence="4" id="KW-1185">Reference proteome</keyword>
<dbReference type="OrthoDB" id="9778494at2"/>
<dbReference type="KEGG" id="mxa:MXAN_2259"/>
<reference evidence="3 4" key="1">
    <citation type="journal article" date="2006" name="Proc. Natl. Acad. Sci. U.S.A.">
        <title>Evolution of sensory complexity recorded in a myxobacterial genome.</title>
        <authorList>
            <person name="Goldman B.S."/>
            <person name="Nierman W.C."/>
            <person name="Kaiser D."/>
            <person name="Slater S.C."/>
            <person name="Durkin A.S."/>
            <person name="Eisen J.A."/>
            <person name="Ronning C.M."/>
            <person name="Barbazuk W.B."/>
            <person name="Blanchard M."/>
            <person name="Field C."/>
            <person name="Halling C."/>
            <person name="Hinkle G."/>
            <person name="Iartchuk O."/>
            <person name="Kim H.S."/>
            <person name="Mackenzie C."/>
            <person name="Madupu R."/>
            <person name="Miller N."/>
            <person name="Shvartsbeyn A."/>
            <person name="Sullivan S.A."/>
            <person name="Vaudin M."/>
            <person name="Wiegand R."/>
            <person name="Kaplan H.B."/>
        </authorList>
    </citation>
    <scope>NUCLEOTIDE SEQUENCE [LARGE SCALE GENOMIC DNA]</scope>
    <source>
        <strain evidence="4">DK1622</strain>
    </source>
</reference>
<dbReference type="EMBL" id="CP000113">
    <property type="protein sequence ID" value="ABF87734.1"/>
    <property type="molecule type" value="Genomic_DNA"/>
</dbReference>
<dbReference type="STRING" id="246197.MXAN_2259"/>
<dbReference type="SMART" id="SM00028">
    <property type="entry name" value="TPR"/>
    <property type="match status" value="2"/>
</dbReference>
<dbReference type="InterPro" id="IPR019734">
    <property type="entry name" value="TPR_rpt"/>
</dbReference>
<dbReference type="Proteomes" id="UP000002402">
    <property type="component" value="Chromosome"/>
</dbReference>
<dbReference type="SUPFAM" id="SSF48452">
    <property type="entry name" value="TPR-like"/>
    <property type="match status" value="2"/>
</dbReference>
<sequence length="590" mass="64227">MRPPSITSSRQRAMSPRGQCVGASPGWGKSTSPRRSPMRAPLPYVLMLAMAVAGTSAAAAEHSAPTLDSLADGALLLDGLGTHERQVTTASPQAQAFFNQGLRLAYGFNHDEAARSFARAAQLDPTCAMCFWGVALVLGPNYNMPMLAESAPAAWDALQRARQLAPRTTPVEQALITALVQRYPGPNALPPEKMAPFNEAYASAMADVAARYPEDLDVQTLHAEALMDRNPWKLWSLDGAPAPGTEQIVATLESVLTRAPYHLGANHYYIHAVEASPNPEKAEPSADRLGALAPKAGHIVHMPAHIYQRVGRYADASESNRKAAAADLAYQKQAKPRGHVYPMYTSHNFGFLAYSASMEGRKQETLEAARASAKHFPPELLTMMPGMDFFVAQPLFAMVRFGDWEGLLAEPRPNPKYPVQTGLWLHAHGMALAATGQLPQARAELAELRQLARTVPPTLAANLNTAKDVLGVAVRVLEARVAQAEGRPQALTLWREAVDAADRLSYAEPADWFYPVRHYQGAALLEAGRNQEAEAVYREDLRRNPKNGWGLFGLTQSLEAQGRHEEAARTRSAFEKAWARADFPLTTTAP</sequence>
<feature type="region of interest" description="Disordered" evidence="2">
    <location>
        <begin position="1"/>
        <end position="36"/>
    </location>
</feature>